<dbReference type="InterPro" id="IPR036179">
    <property type="entry name" value="Ig-like_dom_sf"/>
</dbReference>
<dbReference type="InterPro" id="IPR013783">
    <property type="entry name" value="Ig-like_fold"/>
</dbReference>
<dbReference type="AlphaFoldDB" id="A0A8C2F9Z3"/>
<dbReference type="InterPro" id="IPR003599">
    <property type="entry name" value="Ig_sub"/>
</dbReference>
<feature type="domain" description="Ig-like" evidence="2">
    <location>
        <begin position="96"/>
        <end position="174"/>
    </location>
</feature>
<dbReference type="Pfam" id="PF13895">
    <property type="entry name" value="Ig_2"/>
    <property type="match status" value="2"/>
</dbReference>
<dbReference type="SUPFAM" id="SSF48726">
    <property type="entry name" value="Immunoglobulin"/>
    <property type="match status" value="2"/>
</dbReference>
<dbReference type="PANTHER" id="PTHR46013:SF4">
    <property type="entry name" value="B-CELL RECEPTOR CD22-RELATED"/>
    <property type="match status" value="1"/>
</dbReference>
<dbReference type="Proteomes" id="UP000694701">
    <property type="component" value="Unplaced"/>
</dbReference>
<evidence type="ECO:0000259" key="2">
    <source>
        <dbReference type="PROSITE" id="PS50835"/>
    </source>
</evidence>
<feature type="transmembrane region" description="Helical" evidence="1">
    <location>
        <begin position="183"/>
        <end position="204"/>
    </location>
</feature>
<keyword evidence="1" id="KW-0472">Membrane</keyword>
<keyword evidence="1" id="KW-1133">Transmembrane helix</keyword>
<dbReference type="InterPro" id="IPR003598">
    <property type="entry name" value="Ig_sub2"/>
</dbReference>
<feature type="domain" description="Ig-like" evidence="2">
    <location>
        <begin position="11"/>
        <end position="91"/>
    </location>
</feature>
<dbReference type="PROSITE" id="PS50835">
    <property type="entry name" value="IG_LIKE"/>
    <property type="match status" value="2"/>
</dbReference>
<sequence>MFACLFFLDPPRSVSVSISPSGVIVEGDSVTLSGSSDSNPPAEISWFKEGTFLGSGRIYSISKISSDHSEEYKCRSINEHGEKYSDAVMLNVMYAPRNVVVSINGCGVIVEGDSVTLICSSDSNPPALNFSWFKENQISAVGSGQSFSALQSGRFYCEAHNQHGSQRSDAVTVTVHHRASRNVIVIAATSGGLFIIIIIVLFIIQRKIMNRKPAIHEYENDVPSSSYTALDRRTRSSDQYNTIIPHMKTPW</sequence>
<dbReference type="Gene3D" id="2.60.40.10">
    <property type="entry name" value="Immunoglobulins"/>
    <property type="match status" value="2"/>
</dbReference>
<organism evidence="3 4">
    <name type="scientific">Cyprinus carpio</name>
    <name type="common">Common carp</name>
    <dbReference type="NCBI Taxonomy" id="7962"/>
    <lineage>
        <taxon>Eukaryota</taxon>
        <taxon>Metazoa</taxon>
        <taxon>Chordata</taxon>
        <taxon>Craniata</taxon>
        <taxon>Vertebrata</taxon>
        <taxon>Euteleostomi</taxon>
        <taxon>Actinopterygii</taxon>
        <taxon>Neopterygii</taxon>
        <taxon>Teleostei</taxon>
        <taxon>Ostariophysi</taxon>
        <taxon>Cypriniformes</taxon>
        <taxon>Cyprinidae</taxon>
        <taxon>Cyprininae</taxon>
        <taxon>Cyprinus</taxon>
    </lineage>
</organism>
<dbReference type="PANTHER" id="PTHR46013">
    <property type="entry name" value="VASCULAR CELL ADHESION MOLECULE 1"/>
    <property type="match status" value="1"/>
</dbReference>
<proteinExistence type="predicted"/>
<dbReference type="SMART" id="SM00408">
    <property type="entry name" value="IGc2"/>
    <property type="match status" value="2"/>
</dbReference>
<keyword evidence="1" id="KW-0812">Transmembrane</keyword>
<evidence type="ECO:0000313" key="4">
    <source>
        <dbReference type="Proteomes" id="UP000694701"/>
    </source>
</evidence>
<dbReference type="SMART" id="SM00409">
    <property type="entry name" value="IG"/>
    <property type="match status" value="2"/>
</dbReference>
<name>A0A8C2F9Z3_CYPCA</name>
<evidence type="ECO:0000313" key="3">
    <source>
        <dbReference type="Ensembl" id="ENSCCRP00020053091.1"/>
    </source>
</evidence>
<dbReference type="InterPro" id="IPR007110">
    <property type="entry name" value="Ig-like_dom"/>
</dbReference>
<evidence type="ECO:0000256" key="1">
    <source>
        <dbReference type="SAM" id="Phobius"/>
    </source>
</evidence>
<protein>
    <recommendedName>
        <fullName evidence="2">Ig-like domain-containing protein</fullName>
    </recommendedName>
</protein>
<dbReference type="Ensembl" id="ENSCCRT00020057916.1">
    <property type="protein sequence ID" value="ENSCCRP00020053091.1"/>
    <property type="gene ID" value="ENSCCRG00020023745.1"/>
</dbReference>
<reference evidence="3" key="1">
    <citation type="submission" date="2025-08" db="UniProtKB">
        <authorList>
            <consortium name="Ensembl"/>
        </authorList>
    </citation>
    <scope>IDENTIFICATION</scope>
</reference>
<accession>A0A8C2F9Z3</accession>